<dbReference type="PRINTS" id="PR00081">
    <property type="entry name" value="GDHRDH"/>
</dbReference>
<evidence type="ECO:0000313" key="4">
    <source>
        <dbReference type="EMBL" id="VEF11920.1"/>
    </source>
</evidence>
<comment type="similarity">
    <text evidence="1 3">Belongs to the short-chain dehydrogenases/reductases (SDR) family.</text>
</comment>
<reference evidence="4 5" key="1">
    <citation type="submission" date="2018-12" db="EMBL/GenBank/DDBJ databases">
        <authorList>
            <consortium name="Pathogen Informatics"/>
        </authorList>
    </citation>
    <scope>NUCLEOTIDE SEQUENCE [LARGE SCALE GENOMIC DNA]</scope>
    <source>
        <strain evidence="4 5">NCTC9428</strain>
    </source>
</reference>
<dbReference type="EC" id="1.-.-.-" evidence="4"/>
<dbReference type="PANTHER" id="PTHR44196:SF1">
    <property type="entry name" value="DEHYDROGENASE_REDUCTASE SDR FAMILY MEMBER 7B"/>
    <property type="match status" value="1"/>
</dbReference>
<organism evidence="4 5">
    <name type="scientific">Pseudomonas fluorescens</name>
    <dbReference type="NCBI Taxonomy" id="294"/>
    <lineage>
        <taxon>Bacteria</taxon>
        <taxon>Pseudomonadati</taxon>
        <taxon>Pseudomonadota</taxon>
        <taxon>Gammaproteobacteria</taxon>
        <taxon>Pseudomonadales</taxon>
        <taxon>Pseudomonadaceae</taxon>
        <taxon>Pseudomonas</taxon>
    </lineage>
</organism>
<dbReference type="RefSeq" id="WP_126364814.1">
    <property type="nucleotide sequence ID" value="NZ_LR134318.1"/>
</dbReference>
<dbReference type="PRINTS" id="PR00080">
    <property type="entry name" value="SDRFAMILY"/>
</dbReference>
<keyword evidence="2 4" id="KW-0560">Oxidoreductase</keyword>
<dbReference type="Gene3D" id="3.40.50.720">
    <property type="entry name" value="NAD(P)-binding Rossmann-like Domain"/>
    <property type="match status" value="1"/>
</dbReference>
<gene>
    <name evidence="4" type="ORF">NCTC9428_03547</name>
</gene>
<dbReference type="AlphaFoldDB" id="A0A448DYS7"/>
<dbReference type="EMBL" id="LR134318">
    <property type="protein sequence ID" value="VEF11920.1"/>
    <property type="molecule type" value="Genomic_DNA"/>
</dbReference>
<accession>A0A448DYS7</accession>
<dbReference type="InterPro" id="IPR002347">
    <property type="entry name" value="SDR_fam"/>
</dbReference>
<dbReference type="InterPro" id="IPR036291">
    <property type="entry name" value="NAD(P)-bd_dom_sf"/>
</dbReference>
<dbReference type="OrthoDB" id="9781689at2"/>
<evidence type="ECO:0000256" key="3">
    <source>
        <dbReference type="RuleBase" id="RU000363"/>
    </source>
</evidence>
<sequence>MAVHFSYLKNKTVVVLGASSGFGRGTALKLGKLGANVVIAARRGGALTDIVTQIEAAGGHGMAVPTDISDPEQVAALASEAVERFGNLDVWINNVGVGALGFFWDIPIEDHARVIDVNLKGLIYGAHAALSRFHSQGYGTLINVGSIDSEVPLAYQASYAASKAGVLSLSRSLNEELRLSGSDRIKVATIMPWAVDTPWWLHAANYTGHAPRMAAMDDPEIVVNAIVSACIDPKEEMPVGWKAHASNVSHHIFPDLTERLSAKIADQEVKKAQPFAASTGALHAPMAGTEKIDGGVRIRMKAEDGTGDR</sequence>
<name>A0A448DYS7_PSEFL</name>
<dbReference type="PANTHER" id="PTHR44196">
    <property type="entry name" value="DEHYDROGENASE/REDUCTASE SDR FAMILY MEMBER 7B"/>
    <property type="match status" value="1"/>
</dbReference>
<evidence type="ECO:0000313" key="5">
    <source>
        <dbReference type="Proteomes" id="UP000281909"/>
    </source>
</evidence>
<dbReference type="Pfam" id="PF00106">
    <property type="entry name" value="adh_short"/>
    <property type="match status" value="1"/>
</dbReference>
<dbReference type="SUPFAM" id="SSF51735">
    <property type="entry name" value="NAD(P)-binding Rossmann-fold domains"/>
    <property type="match status" value="1"/>
</dbReference>
<dbReference type="GO" id="GO:0016491">
    <property type="term" value="F:oxidoreductase activity"/>
    <property type="evidence" value="ECO:0007669"/>
    <property type="project" value="UniProtKB-KW"/>
</dbReference>
<proteinExistence type="inferred from homology"/>
<evidence type="ECO:0000256" key="1">
    <source>
        <dbReference type="ARBA" id="ARBA00006484"/>
    </source>
</evidence>
<dbReference type="Proteomes" id="UP000281909">
    <property type="component" value="Chromosome"/>
</dbReference>
<evidence type="ECO:0000256" key="2">
    <source>
        <dbReference type="ARBA" id="ARBA00023002"/>
    </source>
</evidence>
<dbReference type="GO" id="GO:0016020">
    <property type="term" value="C:membrane"/>
    <property type="evidence" value="ECO:0007669"/>
    <property type="project" value="TreeGrafter"/>
</dbReference>
<protein>
    <submittedName>
        <fullName evidence="4">Dehydrogenase-like protein</fullName>
        <ecNumber evidence="4">1.-.-.-</ecNumber>
    </submittedName>
</protein>